<dbReference type="AlphaFoldDB" id="A0A2P5EIN2"/>
<keyword evidence="6" id="KW-1185">Reference proteome</keyword>
<proteinExistence type="inferred from homology"/>
<dbReference type="EMBL" id="JXTC01000148">
    <property type="protein sequence ID" value="PON85385.1"/>
    <property type="molecule type" value="Genomic_DNA"/>
</dbReference>
<evidence type="ECO:0000256" key="2">
    <source>
        <dbReference type="ARBA" id="ARBA00022679"/>
    </source>
</evidence>
<evidence type="ECO:0000313" key="6">
    <source>
        <dbReference type="Proteomes" id="UP000237000"/>
    </source>
</evidence>
<keyword evidence="2 3" id="KW-0808">Transferase</keyword>
<name>A0A2P5EIN2_TREOI</name>
<dbReference type="PANTHER" id="PTHR11783">
    <property type="entry name" value="SULFOTRANSFERASE SULT"/>
    <property type="match status" value="1"/>
</dbReference>
<dbReference type="Proteomes" id="UP000237000">
    <property type="component" value="Unassembled WGS sequence"/>
</dbReference>
<comment type="caution">
    <text evidence="5">The sequence shown here is derived from an EMBL/GenBank/DDBJ whole genome shotgun (WGS) entry which is preliminary data.</text>
</comment>
<dbReference type="InterPro" id="IPR027417">
    <property type="entry name" value="P-loop_NTPase"/>
</dbReference>
<sequence length="343" mass="39607">MNQAIESTGDSSSNNIKGHINDHDDEEILALISQLPKTKGWLKFGMSQYQDFWCPPNLVANVIRFQQHFQAQDHDIILASHPKSGTIWLKALLYSIINRHRYTSSNTPLLNSNPHQLIPFFEFTLYSSDTKPPNNSISYDPSPRLFSTHIPYASMADSIKHSSKCKIVYISRNPLDVLVSFWHFASWQPERIEEWTMEEYVEKFCNGETVFGPFWNHVLGYWKESLEKPEKVLFLKYEEMKEDFVVQVKKLADFVGFPFSREEESQGVIEQISNLCSFSNLKDLDVNKHGKLMSNGLENKSYFRKGKVGDWVNHLSPSMAARLNTVMKEKFRGSGLTFERSSC</sequence>
<evidence type="ECO:0000256" key="3">
    <source>
        <dbReference type="RuleBase" id="RU361155"/>
    </source>
</evidence>
<dbReference type="Pfam" id="PF00685">
    <property type="entry name" value="Sulfotransfer_1"/>
    <property type="match status" value="1"/>
</dbReference>
<accession>A0A2P5EIN2</accession>
<feature type="domain" description="Sulfotransferase" evidence="4">
    <location>
        <begin position="73"/>
        <end position="335"/>
    </location>
</feature>
<evidence type="ECO:0000259" key="4">
    <source>
        <dbReference type="Pfam" id="PF00685"/>
    </source>
</evidence>
<dbReference type="InterPro" id="IPR000863">
    <property type="entry name" value="Sulfotransferase_dom"/>
</dbReference>
<dbReference type="Gene3D" id="3.40.50.300">
    <property type="entry name" value="P-loop containing nucleotide triphosphate hydrolases"/>
    <property type="match status" value="1"/>
</dbReference>
<dbReference type="SUPFAM" id="SSF52540">
    <property type="entry name" value="P-loop containing nucleoside triphosphate hydrolases"/>
    <property type="match status" value="1"/>
</dbReference>
<gene>
    <name evidence="5" type="ORF">TorRG33x02_187950</name>
</gene>
<evidence type="ECO:0000256" key="1">
    <source>
        <dbReference type="ARBA" id="ARBA00005771"/>
    </source>
</evidence>
<dbReference type="GO" id="GO:0008146">
    <property type="term" value="F:sulfotransferase activity"/>
    <property type="evidence" value="ECO:0007669"/>
    <property type="project" value="InterPro"/>
</dbReference>
<comment type="similarity">
    <text evidence="1 3">Belongs to the sulfotransferase 1 family.</text>
</comment>
<dbReference type="FunCoup" id="A0A2P5EIN2">
    <property type="interactions" value="21"/>
</dbReference>
<dbReference type="EC" id="2.8.2.-" evidence="3"/>
<organism evidence="5 6">
    <name type="scientific">Trema orientale</name>
    <name type="common">Charcoal tree</name>
    <name type="synonym">Celtis orientalis</name>
    <dbReference type="NCBI Taxonomy" id="63057"/>
    <lineage>
        <taxon>Eukaryota</taxon>
        <taxon>Viridiplantae</taxon>
        <taxon>Streptophyta</taxon>
        <taxon>Embryophyta</taxon>
        <taxon>Tracheophyta</taxon>
        <taxon>Spermatophyta</taxon>
        <taxon>Magnoliopsida</taxon>
        <taxon>eudicotyledons</taxon>
        <taxon>Gunneridae</taxon>
        <taxon>Pentapetalae</taxon>
        <taxon>rosids</taxon>
        <taxon>fabids</taxon>
        <taxon>Rosales</taxon>
        <taxon>Cannabaceae</taxon>
        <taxon>Trema</taxon>
    </lineage>
</organism>
<dbReference type="InParanoid" id="A0A2P5EIN2"/>
<reference evidence="6" key="1">
    <citation type="submission" date="2016-06" db="EMBL/GenBank/DDBJ databases">
        <title>Parallel loss of symbiosis genes in relatives of nitrogen-fixing non-legume Parasponia.</title>
        <authorList>
            <person name="Van Velzen R."/>
            <person name="Holmer R."/>
            <person name="Bu F."/>
            <person name="Rutten L."/>
            <person name="Van Zeijl A."/>
            <person name="Liu W."/>
            <person name="Santuari L."/>
            <person name="Cao Q."/>
            <person name="Sharma T."/>
            <person name="Shen D."/>
            <person name="Roswanjaya Y."/>
            <person name="Wardhani T."/>
            <person name="Kalhor M.S."/>
            <person name="Jansen J."/>
            <person name="Van den Hoogen J."/>
            <person name="Gungor B."/>
            <person name="Hartog M."/>
            <person name="Hontelez J."/>
            <person name="Verver J."/>
            <person name="Yang W.-C."/>
            <person name="Schijlen E."/>
            <person name="Repin R."/>
            <person name="Schilthuizen M."/>
            <person name="Schranz E."/>
            <person name="Heidstra R."/>
            <person name="Miyata K."/>
            <person name="Fedorova E."/>
            <person name="Kohlen W."/>
            <person name="Bisseling T."/>
            <person name="Smit S."/>
            <person name="Geurts R."/>
        </authorList>
    </citation>
    <scope>NUCLEOTIDE SEQUENCE [LARGE SCALE GENOMIC DNA]</scope>
    <source>
        <strain evidence="6">cv. RG33-2</strain>
    </source>
</reference>
<dbReference type="STRING" id="63057.A0A2P5EIN2"/>
<evidence type="ECO:0000313" key="5">
    <source>
        <dbReference type="EMBL" id="PON85385.1"/>
    </source>
</evidence>
<dbReference type="OrthoDB" id="205623at2759"/>
<protein>
    <recommendedName>
        <fullName evidence="3">Sulfotransferase</fullName>
        <ecNumber evidence="3">2.8.2.-</ecNumber>
    </recommendedName>
</protein>